<organism evidence="1 2">
    <name type="scientific">Trametes versicolor (strain FP-101664)</name>
    <name type="common">White-rot fungus</name>
    <name type="synonym">Coriolus versicolor</name>
    <dbReference type="NCBI Taxonomy" id="717944"/>
    <lineage>
        <taxon>Eukaryota</taxon>
        <taxon>Fungi</taxon>
        <taxon>Dikarya</taxon>
        <taxon>Basidiomycota</taxon>
        <taxon>Agaricomycotina</taxon>
        <taxon>Agaricomycetes</taxon>
        <taxon>Polyporales</taxon>
        <taxon>Polyporaceae</taxon>
        <taxon>Trametes</taxon>
    </lineage>
</organism>
<dbReference type="AlphaFoldDB" id="R7S6J7"/>
<gene>
    <name evidence="1" type="ORF">TRAVEDRAFT_75758</name>
</gene>
<protein>
    <submittedName>
        <fullName evidence="1">Uncharacterized protein</fullName>
    </submittedName>
</protein>
<proteinExistence type="predicted"/>
<dbReference type="EMBL" id="JH711970">
    <property type="protein sequence ID" value="EIW51190.1"/>
    <property type="molecule type" value="Genomic_DNA"/>
</dbReference>
<evidence type="ECO:0000313" key="1">
    <source>
        <dbReference type="EMBL" id="EIW51190.1"/>
    </source>
</evidence>
<sequence>MCMSLDYQGCYSAPERLLSLCAAMQWNASCLHAPADEEDIFDTSVTVLNRSANPPTTHADSTEALLWLNENAIGCNFKPRCARSGVSATALLVSQATHGGDHTIETNCRCAQQLDTRVFKGPEHSQDPRGARDLGRS</sequence>
<dbReference type="Proteomes" id="UP000054317">
    <property type="component" value="Unassembled WGS sequence"/>
</dbReference>
<dbReference type="KEGG" id="tvs:TRAVEDRAFT_75758"/>
<keyword evidence="2" id="KW-1185">Reference proteome</keyword>
<dbReference type="RefSeq" id="XP_008045925.1">
    <property type="nucleotide sequence ID" value="XM_008047734.1"/>
</dbReference>
<reference evidence="2" key="1">
    <citation type="journal article" date="2012" name="Science">
        <title>The Paleozoic origin of enzymatic lignin decomposition reconstructed from 31 fungal genomes.</title>
        <authorList>
            <person name="Floudas D."/>
            <person name="Binder M."/>
            <person name="Riley R."/>
            <person name="Barry K."/>
            <person name="Blanchette R.A."/>
            <person name="Henrissat B."/>
            <person name="Martinez A.T."/>
            <person name="Otillar R."/>
            <person name="Spatafora J.W."/>
            <person name="Yadav J.S."/>
            <person name="Aerts A."/>
            <person name="Benoit I."/>
            <person name="Boyd A."/>
            <person name="Carlson A."/>
            <person name="Copeland A."/>
            <person name="Coutinho P.M."/>
            <person name="de Vries R.P."/>
            <person name="Ferreira P."/>
            <person name="Findley K."/>
            <person name="Foster B."/>
            <person name="Gaskell J."/>
            <person name="Glotzer D."/>
            <person name="Gorecki P."/>
            <person name="Heitman J."/>
            <person name="Hesse C."/>
            <person name="Hori C."/>
            <person name="Igarashi K."/>
            <person name="Jurgens J.A."/>
            <person name="Kallen N."/>
            <person name="Kersten P."/>
            <person name="Kohler A."/>
            <person name="Kuees U."/>
            <person name="Kumar T.K.A."/>
            <person name="Kuo A."/>
            <person name="LaButti K."/>
            <person name="Larrondo L.F."/>
            <person name="Lindquist E."/>
            <person name="Ling A."/>
            <person name="Lombard V."/>
            <person name="Lucas S."/>
            <person name="Lundell T."/>
            <person name="Martin R."/>
            <person name="McLaughlin D.J."/>
            <person name="Morgenstern I."/>
            <person name="Morin E."/>
            <person name="Murat C."/>
            <person name="Nagy L.G."/>
            <person name="Nolan M."/>
            <person name="Ohm R.A."/>
            <person name="Patyshakuliyeva A."/>
            <person name="Rokas A."/>
            <person name="Ruiz-Duenas F.J."/>
            <person name="Sabat G."/>
            <person name="Salamov A."/>
            <person name="Samejima M."/>
            <person name="Schmutz J."/>
            <person name="Slot J.C."/>
            <person name="St John F."/>
            <person name="Stenlid J."/>
            <person name="Sun H."/>
            <person name="Sun S."/>
            <person name="Syed K."/>
            <person name="Tsang A."/>
            <person name="Wiebenga A."/>
            <person name="Young D."/>
            <person name="Pisabarro A."/>
            <person name="Eastwood D.C."/>
            <person name="Martin F."/>
            <person name="Cullen D."/>
            <person name="Grigoriev I.V."/>
            <person name="Hibbett D.S."/>
        </authorList>
    </citation>
    <scope>NUCLEOTIDE SEQUENCE [LARGE SCALE GENOMIC DNA]</scope>
    <source>
        <strain evidence="2">FP-101664</strain>
    </source>
</reference>
<evidence type="ECO:0000313" key="2">
    <source>
        <dbReference type="Proteomes" id="UP000054317"/>
    </source>
</evidence>
<dbReference type="GeneID" id="19420245"/>
<accession>R7S6J7</accession>
<name>R7S6J7_TRAVS</name>